<evidence type="ECO:0000313" key="2">
    <source>
        <dbReference type="EMBL" id="QIM56516.1"/>
    </source>
</evidence>
<dbReference type="Proteomes" id="UP000298274">
    <property type="component" value="Chromosome"/>
</dbReference>
<dbReference type="AlphaFoldDB" id="A0A6G8ITA6"/>
<organism evidence="2 3">
    <name type="scientific">Pseudomonas veronii</name>
    <dbReference type="NCBI Taxonomy" id="76761"/>
    <lineage>
        <taxon>Bacteria</taxon>
        <taxon>Pseudomonadati</taxon>
        <taxon>Pseudomonadota</taxon>
        <taxon>Gammaproteobacteria</taxon>
        <taxon>Pseudomonadales</taxon>
        <taxon>Pseudomonadaceae</taxon>
        <taxon>Pseudomonas</taxon>
    </lineage>
</organism>
<evidence type="ECO:0000313" key="3">
    <source>
        <dbReference type="Proteomes" id="UP000298274"/>
    </source>
</evidence>
<accession>A0A6G8ITA6</accession>
<reference evidence="3" key="1">
    <citation type="submission" date="2019-04" db="EMBL/GenBank/DDBJ databases">
        <title>Complete genome sequence of Pseudomonas veronii strain PVy, a versatile degrader capable of using multiple contaminants as sole carbon sources.</title>
        <authorList>
            <person name="Lopez-Echartea E."/>
            <person name="Ridl J."/>
            <person name="Pajer P."/>
            <person name="Strejcek M."/>
            <person name="Suman J."/>
            <person name="Uhlik O."/>
        </authorList>
    </citation>
    <scope>NUCLEOTIDE SEQUENCE [LARGE SCALE GENOMIC DNA]</scope>
    <source>
        <strain evidence="3">Pvy</strain>
    </source>
</reference>
<gene>
    <name evidence="2" type="ORF">E4167_35655</name>
    <name evidence="1" type="ORF">HBO38_30350</name>
</gene>
<dbReference type="EMBL" id="JAAQWG010000065">
    <property type="protein sequence ID" value="NMY12676.1"/>
    <property type="molecule type" value="Genomic_DNA"/>
</dbReference>
<dbReference type="Proteomes" id="UP000537729">
    <property type="component" value="Unassembled WGS sequence"/>
</dbReference>
<dbReference type="RefSeq" id="WP_141123105.1">
    <property type="nucleotide sequence ID" value="NZ_CP039631.3"/>
</dbReference>
<name>A0A6G8ITA6_PSEVE</name>
<sequence>MKIEIEQLPFDTDWLVKLGTCVVRFRNKRQALVFVEQLQVRLDAPHNLPASYSETSKDCVPGTQGQDLH</sequence>
<evidence type="ECO:0000313" key="1">
    <source>
        <dbReference type="EMBL" id="NMY12676.1"/>
    </source>
</evidence>
<dbReference type="EMBL" id="CP039631">
    <property type="protein sequence ID" value="QIM56516.1"/>
    <property type="molecule type" value="Genomic_DNA"/>
</dbReference>
<reference evidence="2" key="3">
    <citation type="submission" date="2020-01" db="EMBL/GenBank/DDBJ databases">
        <title>Complete genome sequence of Pseudomonas veronii strain PVy, a versatile degrader capable of using multiple contaminants as sole carbon sources.</title>
        <authorList>
            <person name="Lopez-Echartea E."/>
            <person name="Ridl J."/>
            <person name="Pajer P."/>
            <person name="Strejcek M."/>
            <person name="Suman J."/>
            <person name="Uhlik O."/>
        </authorList>
    </citation>
    <scope>NUCLEOTIDE SEQUENCE</scope>
    <source>
        <strain evidence="2">Pvy</strain>
    </source>
</reference>
<protein>
    <submittedName>
        <fullName evidence="2">Uncharacterized protein</fullName>
    </submittedName>
</protein>
<reference evidence="1 4" key="2">
    <citation type="journal article" date="2020" name="Front. Microbiol.">
        <title>Genetic Organization of the aprX-lipA2 Operon Affects the Proteolytic Potential of Pseudomonas Species in Milk.</title>
        <authorList>
            <person name="Maier C."/>
            <person name="Huptas C."/>
            <person name="von Neubeck M."/>
            <person name="Scherer S."/>
            <person name="Wenning M."/>
            <person name="Lucking G."/>
        </authorList>
    </citation>
    <scope>NUCLEOTIDE SEQUENCE [LARGE SCALE GENOMIC DNA]</scope>
    <source>
        <strain evidence="1 4">DSM 16272</strain>
    </source>
</reference>
<proteinExistence type="predicted"/>
<evidence type="ECO:0000313" key="4">
    <source>
        <dbReference type="Proteomes" id="UP000537729"/>
    </source>
</evidence>